<proteinExistence type="predicted"/>
<evidence type="ECO:0000313" key="4">
    <source>
        <dbReference type="Proteomes" id="UP000198582"/>
    </source>
</evidence>
<dbReference type="STRING" id="394193.SAMN04489732_1228"/>
<dbReference type="InterPro" id="IPR008979">
    <property type="entry name" value="Galactose-bd-like_sf"/>
</dbReference>
<evidence type="ECO:0000259" key="2">
    <source>
        <dbReference type="PROSITE" id="PS50022"/>
    </source>
</evidence>
<dbReference type="OrthoDB" id="5476529at2"/>
<dbReference type="Pfam" id="PF22816">
    <property type="entry name" value="CatAgl_D2"/>
    <property type="match status" value="1"/>
</dbReference>
<dbReference type="InterPro" id="IPR055149">
    <property type="entry name" value="Agl_cat_D2"/>
</dbReference>
<sequence>MFPTSSRPRGRAALLTAALVSSGLAVFAVGTASPAAAATCPATAPGGASTPFRTVEAECSATNGTAIGPAYTQASLASEASGRQAVTLGQGQYVEFTLPAAANSINVRYSLPDGSSGRMSVYVGGTKLGSGLSVTSQYSYTDTPGIPGAKTHHFFDDSRLLFGQNAGAGTKVKVQLDSGDVGQATIDLADFEQVGGAGTKPADALSVTDYGATPDDSSDDTQAFRNGLAAARSQGKELWVPAGRFEIGSALQIDQTTVRGAGQWYTVLHGNNIFNNGSASGNIKLYDFAVFGSVSERNDSSPDNAFHGVLGAGSTVSGLWIQNTKCGLWLMSGASSNLTIENNRILDTQADGINFDGAVTNSTLHNNYLRNNGDDGLALWSNGQADSGNSLTDNTVVQPNLANGIALYGGSDNTVSGNLVQDTNALGGGYLVANRFSSVPLSGTVTLSDNTALRAGALDPNWQFGVGALWFDARDQAISGVAIKVNGFTAIDSPYEAIQFIDGNGAGKVVSGITIDGVTVRGTGTFVAQSQTQGSVSISNLTASGVGVTGTYNCPYPSSTPQMTFSGSGNTGWTGTWGDCSSWPAPNSGPPQPPQSGTNIARGKLTTASGSVGGFPPGNAVDGNASSYWESTNNAFPQTLTVDLGSASAVDKVTLKLPPSADWAARTETLTVQGSTDGSSWTTLVPSRGWTFDPASANTASAAFATTTQRFVRLNITGNTGWPAGQISELEVAAA</sequence>
<protein>
    <submittedName>
        <fullName evidence="3">Parallel beta-helix repeat (Two copies)</fullName>
    </submittedName>
</protein>
<dbReference type="Gene3D" id="2.160.20.10">
    <property type="entry name" value="Single-stranded right-handed beta-helix, Pectin lyase-like"/>
    <property type="match status" value="1"/>
</dbReference>
<dbReference type="SUPFAM" id="SSF49785">
    <property type="entry name" value="Galactose-binding domain-like"/>
    <property type="match status" value="1"/>
</dbReference>
<dbReference type="InterPro" id="IPR012334">
    <property type="entry name" value="Pectin_lyas_fold"/>
</dbReference>
<dbReference type="EMBL" id="FOEF01000022">
    <property type="protein sequence ID" value="SEP52723.1"/>
    <property type="molecule type" value="Genomic_DNA"/>
</dbReference>
<dbReference type="Proteomes" id="UP000198582">
    <property type="component" value="Unassembled WGS sequence"/>
</dbReference>
<dbReference type="SMART" id="SM00710">
    <property type="entry name" value="PbH1"/>
    <property type="match status" value="8"/>
</dbReference>
<dbReference type="InterPro" id="IPR000421">
    <property type="entry name" value="FA58C"/>
</dbReference>
<dbReference type="Gene3D" id="2.60.120.260">
    <property type="entry name" value="Galactose-binding domain-like"/>
    <property type="match status" value="2"/>
</dbReference>
<feature type="domain" description="F5/8 type C" evidence="2">
    <location>
        <begin position="588"/>
        <end position="735"/>
    </location>
</feature>
<dbReference type="InterPro" id="IPR011050">
    <property type="entry name" value="Pectin_lyase_fold/virulence"/>
</dbReference>
<dbReference type="InterPro" id="IPR033801">
    <property type="entry name" value="CBM6-CBM35-CBM36-like_1"/>
</dbReference>
<dbReference type="Pfam" id="PF00754">
    <property type="entry name" value="F5_F8_type_C"/>
    <property type="match status" value="1"/>
</dbReference>
<gene>
    <name evidence="3" type="ORF">SAMN04489732_1228</name>
</gene>
<feature type="signal peptide" evidence="1">
    <location>
        <begin position="1"/>
        <end position="37"/>
    </location>
</feature>
<dbReference type="PROSITE" id="PS50022">
    <property type="entry name" value="FA58C_3"/>
    <property type="match status" value="1"/>
</dbReference>
<dbReference type="Pfam" id="PF22815">
    <property type="entry name" value="CatAgl_D1"/>
    <property type="match status" value="1"/>
</dbReference>
<keyword evidence="4" id="KW-1185">Reference proteome</keyword>
<keyword evidence="1" id="KW-0732">Signal</keyword>
<dbReference type="AlphaFoldDB" id="A0A1H8YKU5"/>
<organism evidence="3 4">
    <name type="scientific">Amycolatopsis saalfeldensis</name>
    <dbReference type="NCBI Taxonomy" id="394193"/>
    <lineage>
        <taxon>Bacteria</taxon>
        <taxon>Bacillati</taxon>
        <taxon>Actinomycetota</taxon>
        <taxon>Actinomycetes</taxon>
        <taxon>Pseudonocardiales</taxon>
        <taxon>Pseudonocardiaceae</taxon>
        <taxon>Amycolatopsis</taxon>
    </lineage>
</organism>
<feature type="chain" id="PRO_5011525778" evidence="1">
    <location>
        <begin position="38"/>
        <end position="735"/>
    </location>
</feature>
<reference evidence="4" key="1">
    <citation type="submission" date="2016-10" db="EMBL/GenBank/DDBJ databases">
        <authorList>
            <person name="Varghese N."/>
            <person name="Submissions S."/>
        </authorList>
    </citation>
    <scope>NUCLEOTIDE SEQUENCE [LARGE SCALE GENOMIC DNA]</scope>
    <source>
        <strain evidence="4">DSM 44993</strain>
    </source>
</reference>
<accession>A0A1H8YKU5</accession>
<evidence type="ECO:0000256" key="1">
    <source>
        <dbReference type="SAM" id="SignalP"/>
    </source>
</evidence>
<dbReference type="InterPro" id="IPR006626">
    <property type="entry name" value="PbH1"/>
</dbReference>
<name>A0A1H8YKU5_9PSEU</name>
<evidence type="ECO:0000313" key="3">
    <source>
        <dbReference type="EMBL" id="SEP52723.1"/>
    </source>
</evidence>
<dbReference type="SUPFAM" id="SSF51126">
    <property type="entry name" value="Pectin lyase-like"/>
    <property type="match status" value="1"/>
</dbReference>
<dbReference type="RefSeq" id="WP_091626499.1">
    <property type="nucleotide sequence ID" value="NZ_FOEF01000022.1"/>
</dbReference>
<dbReference type="SMART" id="SM00231">
    <property type="entry name" value="FA58C"/>
    <property type="match status" value="1"/>
</dbReference>